<dbReference type="PANTHER" id="PTHR46847:SF1">
    <property type="entry name" value="D-ALLOSE-BINDING PERIPLASMIC PROTEIN-RELATED"/>
    <property type="match status" value="1"/>
</dbReference>
<name>A0A2V2F058_9FIRM</name>
<feature type="domain" description="Periplasmic binding protein" evidence="5">
    <location>
        <begin position="42"/>
        <end position="302"/>
    </location>
</feature>
<dbReference type="Pfam" id="PF13407">
    <property type="entry name" value="Peripla_BP_4"/>
    <property type="match status" value="1"/>
</dbReference>
<comment type="similarity">
    <text evidence="2">Belongs to the bacterial solute-binding protein 2 family.</text>
</comment>
<gene>
    <name evidence="7" type="ORF">DES51_11740</name>
    <name evidence="6" type="ORF">MQE39_16995</name>
</gene>
<proteinExistence type="inferred from homology"/>
<evidence type="ECO:0000256" key="4">
    <source>
        <dbReference type="SAM" id="Phobius"/>
    </source>
</evidence>
<evidence type="ECO:0000313" key="6">
    <source>
        <dbReference type="EMBL" id="MDY5169817.1"/>
    </source>
</evidence>
<keyword evidence="4" id="KW-0472">Membrane</keyword>
<feature type="transmembrane region" description="Helical" evidence="4">
    <location>
        <begin position="9"/>
        <end position="31"/>
    </location>
</feature>
<dbReference type="Proteomes" id="UP001276902">
    <property type="component" value="Unassembled WGS sequence"/>
</dbReference>
<dbReference type="GO" id="GO:0030246">
    <property type="term" value="F:carbohydrate binding"/>
    <property type="evidence" value="ECO:0007669"/>
    <property type="project" value="UniProtKB-ARBA"/>
</dbReference>
<evidence type="ECO:0000259" key="5">
    <source>
        <dbReference type="Pfam" id="PF13407"/>
    </source>
</evidence>
<dbReference type="InterPro" id="IPR028082">
    <property type="entry name" value="Peripla_BP_I"/>
</dbReference>
<dbReference type="SUPFAM" id="SSF53822">
    <property type="entry name" value="Periplasmic binding protein-like I"/>
    <property type="match status" value="1"/>
</dbReference>
<sequence>MEMTRQEKLIWGLMAGILIILFLLSSTDLIIKEKETTIYSVSVIIKDTNDDYYKNFRKGIDKAADEYNVDVNFITLYEKGDVEEQMELLNREISDGSQAVVFVPLKQAECRRILDDMVLTSPLIIMGNSLPGDWAITGISQDYYEAGRMLGEAIVRENNADKPVYMFTEGLDYGYNQEVYNGLLAEISQAGFQAHHYEMSPGGSPNTPVIENEDFFSQVMADEVAACDDGAIIVALDVKSLDLTADIIADHTAYEDIAVLYGFGSTTKILNQMDRGFIKGLIATNQYDAGYLSIVKAVEAIEKSSDREQIELASYYLEKDDLKEKYFEKILYPIE</sequence>
<dbReference type="EMBL" id="QJKH01000017">
    <property type="protein sequence ID" value="PXX75856.1"/>
    <property type="molecule type" value="Genomic_DNA"/>
</dbReference>
<dbReference type="GO" id="GO:0030313">
    <property type="term" value="C:cell envelope"/>
    <property type="evidence" value="ECO:0007669"/>
    <property type="project" value="UniProtKB-SubCell"/>
</dbReference>
<comment type="caution">
    <text evidence="7">The sequence shown here is derived from an EMBL/GenBank/DDBJ whole genome shotgun (WGS) entry which is preliminary data.</text>
</comment>
<evidence type="ECO:0000256" key="1">
    <source>
        <dbReference type="ARBA" id="ARBA00004196"/>
    </source>
</evidence>
<evidence type="ECO:0000256" key="2">
    <source>
        <dbReference type="ARBA" id="ARBA00007639"/>
    </source>
</evidence>
<evidence type="ECO:0000313" key="7">
    <source>
        <dbReference type="EMBL" id="PXX75856.1"/>
    </source>
</evidence>
<keyword evidence="4" id="KW-0812">Transmembrane</keyword>
<dbReference type="Proteomes" id="UP000247612">
    <property type="component" value="Unassembled WGS sequence"/>
</dbReference>
<reference evidence="7 8" key="1">
    <citation type="submission" date="2018-05" db="EMBL/GenBank/DDBJ databases">
        <title>Genomic Encyclopedia of Type Strains, Phase IV (KMG-IV): sequencing the most valuable type-strain genomes for metagenomic binning, comparative biology and taxonomic classification.</title>
        <authorList>
            <person name="Goeker M."/>
        </authorList>
    </citation>
    <scope>NUCLEOTIDE SEQUENCE [LARGE SCALE GENOMIC DNA]</scope>
    <source>
        <strain evidence="7 8">JC118</strain>
    </source>
</reference>
<dbReference type="OrthoDB" id="2065670at2"/>
<evidence type="ECO:0000256" key="3">
    <source>
        <dbReference type="ARBA" id="ARBA00022729"/>
    </source>
</evidence>
<evidence type="ECO:0000313" key="8">
    <source>
        <dbReference type="Proteomes" id="UP000247612"/>
    </source>
</evidence>
<keyword evidence="3" id="KW-0732">Signal</keyword>
<keyword evidence="4" id="KW-1133">Transmembrane helix</keyword>
<comment type="subcellular location">
    <subcellularLocation>
        <location evidence="1">Cell envelope</location>
    </subcellularLocation>
</comment>
<accession>A0A2V2F058</accession>
<dbReference type="Gene3D" id="3.40.50.2300">
    <property type="match status" value="2"/>
</dbReference>
<dbReference type="STRING" id="1034346.GCA_000313565_01018"/>
<keyword evidence="8" id="KW-1185">Reference proteome</keyword>
<dbReference type="RefSeq" id="WP_022937332.1">
    <property type="nucleotide sequence ID" value="NZ_BAABZA010000001.1"/>
</dbReference>
<dbReference type="PANTHER" id="PTHR46847">
    <property type="entry name" value="D-ALLOSE-BINDING PERIPLASMIC PROTEIN-RELATED"/>
    <property type="match status" value="1"/>
</dbReference>
<reference evidence="6" key="2">
    <citation type="submission" date="2022-03" db="EMBL/GenBank/DDBJ databases">
        <title>First case of bacteraemia caused by Dielma fastidiosa in a patient hospitalised with diverticulitis.</title>
        <authorList>
            <person name="Forman-Ankjaer B."/>
            <person name="Hvid-Jensen F."/>
            <person name="Kobel C.M."/>
            <person name="Greve T."/>
        </authorList>
    </citation>
    <scope>NUCLEOTIDE SEQUENCE</scope>
    <source>
        <strain evidence="6">AUH_DF_2021</strain>
    </source>
</reference>
<dbReference type="GeneID" id="94440518"/>
<protein>
    <submittedName>
        <fullName evidence="7">Ribose transport system substrate-binding protein</fullName>
    </submittedName>
    <submittedName>
        <fullName evidence="6">Substrate-binding domain-containing protein</fullName>
    </submittedName>
</protein>
<dbReference type="InterPro" id="IPR025997">
    <property type="entry name" value="SBP_2_dom"/>
</dbReference>
<dbReference type="EMBL" id="JALDAW010000023">
    <property type="protein sequence ID" value="MDY5169817.1"/>
    <property type="molecule type" value="Genomic_DNA"/>
</dbReference>
<organism evidence="7 8">
    <name type="scientific">Dielma fastidiosa</name>
    <dbReference type="NCBI Taxonomy" id="1034346"/>
    <lineage>
        <taxon>Bacteria</taxon>
        <taxon>Bacillati</taxon>
        <taxon>Bacillota</taxon>
        <taxon>Erysipelotrichia</taxon>
        <taxon>Erysipelotrichales</taxon>
        <taxon>Erysipelotrichaceae</taxon>
        <taxon>Dielma</taxon>
    </lineage>
</organism>
<dbReference type="AlphaFoldDB" id="A0A2V2F058"/>